<keyword evidence="5" id="KW-0106">Calcium</keyword>
<evidence type="ECO:0000313" key="8">
    <source>
        <dbReference type="EMBL" id="ACO11560.1"/>
    </source>
</evidence>
<dbReference type="EMBL" id="BT076469">
    <property type="protein sequence ID" value="ACO10893.1"/>
    <property type="molecule type" value="mRNA"/>
</dbReference>
<comment type="function">
    <text evidence="1">May contribute to the rapid motility of the trypanosomes, playing a role either in flagellar structure or in calcium metabolism. Could alternate between a GDP-bound inactive form to a calcium/GTP-bound active form.</text>
</comment>
<sequence length="185" mass="21608">MTSEIDWANINEKLPFQRNPEAKAKRRELFKRFDPNGNKYLSLAEVDKGMQDVLNIGELFDCKAAVNRAFHSAKNASQKDDKYGPEYLEFREFRLFLQNLRQFFEYYQAFDRIDTGDDNRVSKDEFCSDKIKATIETWVGKIDDMGAEFDKIDTNGGGQILFNEFVDWALKKNLDIEDDIDSQDE</sequence>
<dbReference type="GO" id="GO:0005509">
    <property type="term" value="F:calcium ion binding"/>
    <property type="evidence" value="ECO:0007669"/>
    <property type="project" value="InterPro"/>
</dbReference>
<dbReference type="SMART" id="SM00054">
    <property type="entry name" value="EFh"/>
    <property type="match status" value="3"/>
</dbReference>
<feature type="domain" description="EF-hand" evidence="6">
    <location>
        <begin position="140"/>
        <end position="175"/>
    </location>
</feature>
<reference evidence="7" key="1">
    <citation type="submission" date="2009-03" db="EMBL/GenBank/DDBJ databases">
        <title>Caligus rogercresseyi ESTs and full-length cDNAs.</title>
        <authorList>
            <person name="Yasuike M."/>
            <person name="von Schalburg K."/>
            <person name="Cooper G."/>
            <person name="Leong J."/>
            <person name="Jones S.R.M."/>
            <person name="Koop B.F."/>
        </authorList>
    </citation>
    <scope>NUCLEOTIDE SEQUENCE</scope>
    <source>
        <tissue evidence="8">Whole body</tissue>
        <tissue evidence="7">Whole tissue</tissue>
    </source>
</reference>
<name>C1BPE0_CALRO</name>
<accession>C1BPE0</accession>
<keyword evidence="4" id="KW-0677">Repeat</keyword>
<organism evidence="7">
    <name type="scientific">Caligus rogercresseyi</name>
    <name type="common">Sea louse</name>
    <dbReference type="NCBI Taxonomy" id="217165"/>
    <lineage>
        <taxon>Eukaryota</taxon>
        <taxon>Metazoa</taxon>
        <taxon>Ecdysozoa</taxon>
        <taxon>Arthropoda</taxon>
        <taxon>Crustacea</taxon>
        <taxon>Multicrustacea</taxon>
        <taxon>Hexanauplia</taxon>
        <taxon>Copepoda</taxon>
        <taxon>Siphonostomatoida</taxon>
        <taxon>Caligidae</taxon>
        <taxon>Caligus</taxon>
    </lineage>
</organism>
<proteinExistence type="evidence at transcript level"/>
<dbReference type="InterPro" id="IPR002048">
    <property type="entry name" value="EF_hand_dom"/>
</dbReference>
<keyword evidence="3" id="KW-0479">Metal-binding</keyword>
<dbReference type="InterPro" id="IPR054322">
    <property type="entry name" value="FCABP_EF-hand"/>
</dbReference>
<feature type="domain" description="EF-hand" evidence="6">
    <location>
        <begin position="21"/>
        <end position="56"/>
    </location>
</feature>
<dbReference type="EMBL" id="BT077136">
    <property type="protein sequence ID" value="ACO11560.1"/>
    <property type="molecule type" value="mRNA"/>
</dbReference>
<dbReference type="Gene3D" id="1.10.238.10">
    <property type="entry name" value="EF-hand"/>
    <property type="match status" value="2"/>
</dbReference>
<dbReference type="PROSITE" id="PS50222">
    <property type="entry name" value="EF_HAND_2"/>
    <property type="match status" value="2"/>
</dbReference>
<dbReference type="InterPro" id="IPR018247">
    <property type="entry name" value="EF_Hand_1_Ca_BS"/>
</dbReference>
<evidence type="ECO:0000313" key="7">
    <source>
        <dbReference type="EMBL" id="ACO10893.1"/>
    </source>
</evidence>
<protein>
    <submittedName>
        <fullName evidence="7">Flagellar calcium-binding protein</fullName>
    </submittedName>
</protein>
<evidence type="ECO:0000256" key="1">
    <source>
        <dbReference type="ARBA" id="ARBA00002387"/>
    </source>
</evidence>
<evidence type="ECO:0000259" key="6">
    <source>
        <dbReference type="PROSITE" id="PS50222"/>
    </source>
</evidence>
<evidence type="ECO:0000256" key="5">
    <source>
        <dbReference type="ARBA" id="ARBA00022837"/>
    </source>
</evidence>
<comment type="similarity">
    <text evidence="2">Belongs to the calflagin family.</text>
</comment>
<dbReference type="InterPro" id="IPR011992">
    <property type="entry name" value="EF-hand-dom_pair"/>
</dbReference>
<evidence type="ECO:0000256" key="2">
    <source>
        <dbReference type="ARBA" id="ARBA00005727"/>
    </source>
</evidence>
<dbReference type="Pfam" id="PF22592">
    <property type="entry name" value="FCaBP_EF-hand"/>
    <property type="match status" value="1"/>
</dbReference>
<gene>
    <name evidence="7" type="primary">FCA1</name>
</gene>
<keyword evidence="7" id="KW-0282">Flagellum</keyword>
<dbReference type="SUPFAM" id="SSF47473">
    <property type="entry name" value="EF-hand"/>
    <property type="match status" value="1"/>
</dbReference>
<dbReference type="PRINTS" id="PR01362">
    <property type="entry name" value="CALFLAGIN"/>
</dbReference>
<evidence type="ECO:0000256" key="4">
    <source>
        <dbReference type="ARBA" id="ARBA00022737"/>
    </source>
</evidence>
<dbReference type="AlphaFoldDB" id="C1BPE0"/>
<keyword evidence="7" id="KW-0969">Cilium</keyword>
<keyword evidence="7" id="KW-0966">Cell projection</keyword>
<dbReference type="PROSITE" id="PS00018">
    <property type="entry name" value="EF_HAND_1"/>
    <property type="match status" value="1"/>
</dbReference>
<dbReference type="InterPro" id="IPR003299">
    <property type="entry name" value="Calflagin-bd"/>
</dbReference>
<evidence type="ECO:0000256" key="3">
    <source>
        <dbReference type="ARBA" id="ARBA00022723"/>
    </source>
</evidence>